<accession>A0A1A3NAX4</accession>
<gene>
    <name evidence="1" type="ORF">A5636_18035</name>
</gene>
<sequence length="92" mass="10339">MRIDCLDTQQTTVDSARDASTPVLISEQEVLFNSAVAASVSPATTRRHWSDAALITAIGHIHLRLPEPRPIYTRREASYFEGGRMSRMMEHL</sequence>
<dbReference type="Proteomes" id="UP000093629">
    <property type="component" value="Unassembled WGS sequence"/>
</dbReference>
<keyword evidence="2" id="KW-1185">Reference proteome</keyword>
<protein>
    <submittedName>
        <fullName evidence="1">Uncharacterized protein</fullName>
    </submittedName>
</protein>
<dbReference type="AlphaFoldDB" id="A0A1A3NAX4"/>
<dbReference type="EMBL" id="LZLQ01000015">
    <property type="protein sequence ID" value="OBK19313.1"/>
    <property type="molecule type" value="Genomic_DNA"/>
</dbReference>
<evidence type="ECO:0000313" key="1">
    <source>
        <dbReference type="EMBL" id="OBK19313.1"/>
    </source>
</evidence>
<organism evidence="1 2">
    <name type="scientific">Mycobacterium asiaticum</name>
    <dbReference type="NCBI Taxonomy" id="1790"/>
    <lineage>
        <taxon>Bacteria</taxon>
        <taxon>Bacillati</taxon>
        <taxon>Actinomycetota</taxon>
        <taxon>Actinomycetes</taxon>
        <taxon>Mycobacteriales</taxon>
        <taxon>Mycobacteriaceae</taxon>
        <taxon>Mycobacterium</taxon>
    </lineage>
</organism>
<evidence type="ECO:0000313" key="2">
    <source>
        <dbReference type="Proteomes" id="UP000093629"/>
    </source>
</evidence>
<proteinExistence type="predicted"/>
<name>A0A1A3NAX4_MYCAS</name>
<comment type="caution">
    <text evidence="1">The sequence shown here is derived from an EMBL/GenBank/DDBJ whole genome shotgun (WGS) entry which is preliminary data.</text>
</comment>
<reference evidence="2" key="1">
    <citation type="submission" date="2016-06" db="EMBL/GenBank/DDBJ databases">
        <authorList>
            <person name="Sutton G."/>
            <person name="Brinkac L."/>
            <person name="Sanka R."/>
            <person name="Adams M."/>
            <person name="Lau E."/>
            <person name="Garcia-Basteiro A."/>
            <person name="Lopez-Varela E."/>
            <person name="Palencia S."/>
        </authorList>
    </citation>
    <scope>NUCLEOTIDE SEQUENCE [LARGE SCALE GENOMIC DNA]</scope>
    <source>
        <strain evidence="2">1245139.5</strain>
    </source>
</reference>